<dbReference type="SUPFAM" id="SSF54373">
    <property type="entry name" value="FAD-linked reductases, C-terminal domain"/>
    <property type="match status" value="1"/>
</dbReference>
<keyword evidence="7" id="KW-0325">Glycoprotein</keyword>
<evidence type="ECO:0000313" key="11">
    <source>
        <dbReference type="EMBL" id="KAJ7196084.1"/>
    </source>
</evidence>
<evidence type="ECO:0000259" key="10">
    <source>
        <dbReference type="PROSITE" id="PS00624"/>
    </source>
</evidence>
<dbReference type="Pfam" id="PF00732">
    <property type="entry name" value="GMC_oxred_N"/>
    <property type="match status" value="1"/>
</dbReference>
<comment type="cofactor">
    <cofactor evidence="1 9">
        <name>FAD</name>
        <dbReference type="ChEBI" id="CHEBI:57692"/>
    </cofactor>
</comment>
<feature type="active site" description="Proton acceptor" evidence="8">
    <location>
        <position position="587"/>
    </location>
</feature>
<evidence type="ECO:0000313" key="12">
    <source>
        <dbReference type="Proteomes" id="UP001219525"/>
    </source>
</evidence>
<feature type="domain" description="Glucose-methanol-choline oxidoreductase N-terminal" evidence="10">
    <location>
        <begin position="276"/>
        <end position="290"/>
    </location>
</feature>
<accession>A0AAD6V017</accession>
<evidence type="ECO:0000256" key="6">
    <source>
        <dbReference type="ARBA" id="ARBA00023002"/>
    </source>
</evidence>
<keyword evidence="3" id="KW-0285">Flavoprotein</keyword>
<dbReference type="Pfam" id="PF05199">
    <property type="entry name" value="GMC_oxred_C"/>
    <property type="match status" value="1"/>
</dbReference>
<keyword evidence="6" id="KW-0560">Oxidoreductase</keyword>
<sequence>MPSTSTPDYIIVGGGLCGLVLAARLSEDPSVSVCVLESGSENFHDENIDVPANLARTWGNPQYDATFFSTPQKGAGARQIFLPRGKGLGGSTLVRRTLNFVLSAISLLDQQLGNPGWNWNEFMKYFKKATQSESFTYCPQDVAAYGMHFDENAHGTDGPLKKTFPRCMDALVQPALQTADILGIRRNPDPSAGDNRGIFVATKSIDANATRSSAASAYYEPNKSRPNLVVLTGARVSRLLTANGSGSGIVIRGVEYLQGDALKVLEASREVILCAGSYETPKILELSGIGDPSILGKHGIPVVLDLKSVGENHRECQDHLVYTVTARLKGKLETYDSMQSPQVAEWQKKLYTEERTGLLSATPSLFAFLPLRTVDKDGIILDSARKMKLEGTNVAAQMTFKLQQQWLDNDRIPWIQYVAPFPNPALNEVSSINFIDRFMPGPGASVEPGRAYMTINAMLHHPFSRGSVHITSPDPLQPPAIELNALDNDADLAIFAETYKFAGKFLKTGPLGALVEEVICPATELKTDVDINAFLRQSLGSSFHPVGTVGMLPQKDGGCVDPSLKVYGTANLRVVDASIIPVLISAHLQATLYAIAEKVCLVPSDVERPHDIVLGC</sequence>
<dbReference type="PANTHER" id="PTHR11552:SF201">
    <property type="entry name" value="GLUCOSE-METHANOL-CHOLINE OXIDOREDUCTASE N-TERMINAL DOMAIN-CONTAINING PROTEIN"/>
    <property type="match status" value="1"/>
</dbReference>
<dbReference type="InterPro" id="IPR012132">
    <property type="entry name" value="GMC_OxRdtase"/>
</dbReference>
<dbReference type="GO" id="GO:0016614">
    <property type="term" value="F:oxidoreductase activity, acting on CH-OH group of donors"/>
    <property type="evidence" value="ECO:0007669"/>
    <property type="project" value="InterPro"/>
</dbReference>
<evidence type="ECO:0000256" key="1">
    <source>
        <dbReference type="ARBA" id="ARBA00001974"/>
    </source>
</evidence>
<dbReference type="EMBL" id="JARJCW010000086">
    <property type="protein sequence ID" value="KAJ7196084.1"/>
    <property type="molecule type" value="Genomic_DNA"/>
</dbReference>
<dbReference type="PIRSF" id="PIRSF000137">
    <property type="entry name" value="Alcohol_oxidase"/>
    <property type="match status" value="1"/>
</dbReference>
<reference evidence="11" key="1">
    <citation type="submission" date="2023-03" db="EMBL/GenBank/DDBJ databases">
        <title>Massive genome expansion in bonnet fungi (Mycena s.s.) driven by repeated elements and novel gene families across ecological guilds.</title>
        <authorList>
            <consortium name="Lawrence Berkeley National Laboratory"/>
            <person name="Harder C.B."/>
            <person name="Miyauchi S."/>
            <person name="Viragh M."/>
            <person name="Kuo A."/>
            <person name="Thoen E."/>
            <person name="Andreopoulos B."/>
            <person name="Lu D."/>
            <person name="Skrede I."/>
            <person name="Drula E."/>
            <person name="Henrissat B."/>
            <person name="Morin E."/>
            <person name="Kohler A."/>
            <person name="Barry K."/>
            <person name="LaButti K."/>
            <person name="Morin E."/>
            <person name="Salamov A."/>
            <person name="Lipzen A."/>
            <person name="Mereny Z."/>
            <person name="Hegedus B."/>
            <person name="Baldrian P."/>
            <person name="Stursova M."/>
            <person name="Weitz H."/>
            <person name="Taylor A."/>
            <person name="Grigoriev I.V."/>
            <person name="Nagy L.G."/>
            <person name="Martin F."/>
            <person name="Kauserud H."/>
        </authorList>
    </citation>
    <scope>NUCLEOTIDE SEQUENCE</scope>
    <source>
        <strain evidence="11">9144</strain>
    </source>
</reference>
<evidence type="ECO:0000256" key="4">
    <source>
        <dbReference type="ARBA" id="ARBA00022729"/>
    </source>
</evidence>
<proteinExistence type="inferred from homology"/>
<gene>
    <name evidence="11" type="ORF">GGX14DRAFT_376496</name>
</gene>
<dbReference type="PANTHER" id="PTHR11552">
    <property type="entry name" value="GLUCOSE-METHANOL-CHOLINE GMC OXIDOREDUCTASE"/>
    <property type="match status" value="1"/>
</dbReference>
<dbReference type="Gene3D" id="3.50.50.60">
    <property type="entry name" value="FAD/NAD(P)-binding domain"/>
    <property type="match status" value="1"/>
</dbReference>
<feature type="active site" description="Proton donor" evidence="8">
    <location>
        <position position="544"/>
    </location>
</feature>
<evidence type="ECO:0000256" key="5">
    <source>
        <dbReference type="ARBA" id="ARBA00022827"/>
    </source>
</evidence>
<comment type="similarity">
    <text evidence="2">Belongs to the GMC oxidoreductase family.</text>
</comment>
<keyword evidence="5 9" id="KW-0274">FAD</keyword>
<evidence type="ECO:0000256" key="7">
    <source>
        <dbReference type="ARBA" id="ARBA00023180"/>
    </source>
</evidence>
<dbReference type="SUPFAM" id="SSF51905">
    <property type="entry name" value="FAD/NAD(P)-binding domain"/>
    <property type="match status" value="1"/>
</dbReference>
<name>A0AAD6V017_9AGAR</name>
<dbReference type="AlphaFoldDB" id="A0AAD6V017"/>
<evidence type="ECO:0000256" key="2">
    <source>
        <dbReference type="ARBA" id="ARBA00010790"/>
    </source>
</evidence>
<dbReference type="Gene3D" id="3.30.560.10">
    <property type="entry name" value="Glucose Oxidase, domain 3"/>
    <property type="match status" value="1"/>
</dbReference>
<dbReference type="InterPro" id="IPR036188">
    <property type="entry name" value="FAD/NAD-bd_sf"/>
</dbReference>
<feature type="binding site" evidence="9">
    <location>
        <position position="236"/>
    </location>
    <ligand>
        <name>FAD</name>
        <dbReference type="ChEBI" id="CHEBI:57692"/>
    </ligand>
</feature>
<evidence type="ECO:0000256" key="9">
    <source>
        <dbReference type="PIRSR" id="PIRSR000137-2"/>
    </source>
</evidence>
<dbReference type="PROSITE" id="PS00624">
    <property type="entry name" value="GMC_OXRED_2"/>
    <property type="match status" value="1"/>
</dbReference>
<evidence type="ECO:0000256" key="3">
    <source>
        <dbReference type="ARBA" id="ARBA00022630"/>
    </source>
</evidence>
<dbReference type="GO" id="GO:0050660">
    <property type="term" value="F:flavin adenine dinucleotide binding"/>
    <property type="evidence" value="ECO:0007669"/>
    <property type="project" value="InterPro"/>
</dbReference>
<dbReference type="InterPro" id="IPR000172">
    <property type="entry name" value="GMC_OxRdtase_N"/>
</dbReference>
<dbReference type="Proteomes" id="UP001219525">
    <property type="component" value="Unassembled WGS sequence"/>
</dbReference>
<keyword evidence="12" id="KW-1185">Reference proteome</keyword>
<evidence type="ECO:0000256" key="8">
    <source>
        <dbReference type="PIRSR" id="PIRSR000137-1"/>
    </source>
</evidence>
<organism evidence="11 12">
    <name type="scientific">Mycena pura</name>
    <dbReference type="NCBI Taxonomy" id="153505"/>
    <lineage>
        <taxon>Eukaryota</taxon>
        <taxon>Fungi</taxon>
        <taxon>Dikarya</taxon>
        <taxon>Basidiomycota</taxon>
        <taxon>Agaricomycotina</taxon>
        <taxon>Agaricomycetes</taxon>
        <taxon>Agaricomycetidae</taxon>
        <taxon>Agaricales</taxon>
        <taxon>Marasmiineae</taxon>
        <taxon>Mycenaceae</taxon>
        <taxon>Mycena</taxon>
    </lineage>
</organism>
<protein>
    <submittedName>
        <fullName evidence="11">Alcohol oxidase</fullName>
    </submittedName>
</protein>
<keyword evidence="4" id="KW-0732">Signal</keyword>
<comment type="caution">
    <text evidence="11">The sequence shown here is derived from an EMBL/GenBank/DDBJ whole genome shotgun (WGS) entry which is preliminary data.</text>
</comment>
<dbReference type="InterPro" id="IPR007867">
    <property type="entry name" value="GMC_OxRtase_C"/>
</dbReference>